<reference evidence="1 2" key="1">
    <citation type="journal article" date="2015" name="Microbes Environ.">
        <title>Distribution and evolution of nitrogen fixation genes in the phylum bacteroidetes.</title>
        <authorList>
            <person name="Inoue J."/>
            <person name="Oshima K."/>
            <person name="Suda W."/>
            <person name="Sakamoto M."/>
            <person name="Iino T."/>
            <person name="Noda S."/>
            <person name="Hongoh Y."/>
            <person name="Hattori M."/>
            <person name="Ohkuma M."/>
        </authorList>
    </citation>
    <scope>NUCLEOTIDE SEQUENCE [LARGE SCALE GENOMIC DNA]</scope>
    <source>
        <strain evidence="1">JCM 15548</strain>
    </source>
</reference>
<evidence type="ECO:0008006" key="3">
    <source>
        <dbReference type="Google" id="ProtNLM"/>
    </source>
</evidence>
<protein>
    <recommendedName>
        <fullName evidence="3">Glycosyl hydrolase-like 10 domain-containing protein</fullName>
    </recommendedName>
</protein>
<dbReference type="STRING" id="1236989.JCM15548_12067"/>
<dbReference type="InterPro" id="IPR052177">
    <property type="entry name" value="Divisome_Glycosyl_Hydrolase"/>
</dbReference>
<keyword evidence="2" id="KW-1185">Reference proteome</keyword>
<organism evidence="1 2">
    <name type="scientific">Geofilum rubicundum JCM 15548</name>
    <dbReference type="NCBI Taxonomy" id="1236989"/>
    <lineage>
        <taxon>Bacteria</taxon>
        <taxon>Pseudomonadati</taxon>
        <taxon>Bacteroidota</taxon>
        <taxon>Bacteroidia</taxon>
        <taxon>Marinilabiliales</taxon>
        <taxon>Marinilabiliaceae</taxon>
        <taxon>Geofilum</taxon>
    </lineage>
</organism>
<comment type="caution">
    <text evidence="1">The sequence shown here is derived from an EMBL/GenBank/DDBJ whole genome shotgun (WGS) entry which is preliminary data.</text>
</comment>
<name>A0A0E9LWZ8_9BACT</name>
<evidence type="ECO:0000313" key="2">
    <source>
        <dbReference type="Proteomes" id="UP000032900"/>
    </source>
</evidence>
<dbReference type="AlphaFoldDB" id="A0A0E9LWZ8"/>
<proteinExistence type="predicted"/>
<dbReference type="PANTHER" id="PTHR43405:SF1">
    <property type="entry name" value="GLYCOSYL HYDROLASE DIGH"/>
    <property type="match status" value="1"/>
</dbReference>
<dbReference type="PANTHER" id="PTHR43405">
    <property type="entry name" value="GLYCOSYL HYDROLASE DIGH"/>
    <property type="match status" value="1"/>
</dbReference>
<dbReference type="EMBL" id="BAZW01000014">
    <property type="protein sequence ID" value="GAO29838.1"/>
    <property type="molecule type" value="Genomic_DNA"/>
</dbReference>
<dbReference type="Proteomes" id="UP000032900">
    <property type="component" value="Unassembled WGS sequence"/>
</dbReference>
<dbReference type="Gene3D" id="3.20.20.80">
    <property type="entry name" value="Glycosidases"/>
    <property type="match status" value="1"/>
</dbReference>
<gene>
    <name evidence="1" type="ORF">JCM15548_12067</name>
</gene>
<accession>A0A0E9LWZ8</accession>
<evidence type="ECO:0000313" key="1">
    <source>
        <dbReference type="EMBL" id="GAO29838.1"/>
    </source>
</evidence>
<sequence length="215" mass="24683">MCGIPGLKGVHLDYVRYSDVILPEALQPVYNLVQDKEYPEFDFCYCATCREKFKKTSGIDIQTVEDPTALLEWRQYRYDSVTRLVNRLSKEVHQKNKLITAAVFPYPELARTICRQSWDEWHLDAVFPMIYQNFYNKPVEWVKYAVQKGITDTRGKVPLFAGLYLPELSGEDLKKAIDYSLEAGASGVAVFDFGSFSEAHQEAFKTALLERDTGK</sequence>